<reference evidence="1 2" key="1">
    <citation type="submission" date="2023-01" db="EMBL/GenBank/DDBJ databases">
        <title>Characterization of estradiol degrading bacteria Microbacterium sp. MZT7 and reveal degrading genes through genome analysis.</title>
        <authorList>
            <person name="Hao P."/>
            <person name="Gao Y."/>
        </authorList>
    </citation>
    <scope>NUCLEOTIDE SEQUENCE [LARGE SCALE GENOMIC DNA]</scope>
    <source>
        <strain evidence="1 2">MZT7</strain>
    </source>
</reference>
<keyword evidence="2" id="KW-1185">Reference proteome</keyword>
<evidence type="ECO:0008006" key="3">
    <source>
        <dbReference type="Google" id="ProtNLM"/>
    </source>
</evidence>
<name>A0ABY3RQD0_9MICO</name>
<sequence length="67" mass="7513">MHKDLKKIAKALIEQDFEVTTTRRGHLVVFSDGNLIATFSGTPSDGRSWKNSLAKCKRAGFVWPPPR</sequence>
<protein>
    <recommendedName>
        <fullName evidence="3">HicA toxin of toxin-antitoxin</fullName>
    </recommendedName>
</protein>
<gene>
    <name evidence="1" type="ORF">K8F61_17030</name>
</gene>
<organism evidence="1 2">
    <name type="scientific">Microbacterium resistens</name>
    <dbReference type="NCBI Taxonomy" id="156977"/>
    <lineage>
        <taxon>Bacteria</taxon>
        <taxon>Bacillati</taxon>
        <taxon>Actinomycetota</taxon>
        <taxon>Actinomycetes</taxon>
        <taxon>Micrococcales</taxon>
        <taxon>Microbacteriaceae</taxon>
        <taxon>Microbacterium</taxon>
    </lineage>
</organism>
<evidence type="ECO:0000313" key="1">
    <source>
        <dbReference type="EMBL" id="UGS26308.1"/>
    </source>
</evidence>
<proteinExistence type="predicted"/>
<dbReference type="EMBL" id="CP082781">
    <property type="protein sequence ID" value="UGS26308.1"/>
    <property type="molecule type" value="Genomic_DNA"/>
</dbReference>
<dbReference type="Proteomes" id="UP001199642">
    <property type="component" value="Chromosome"/>
</dbReference>
<accession>A0ABY3RQD0</accession>
<evidence type="ECO:0000313" key="2">
    <source>
        <dbReference type="Proteomes" id="UP001199642"/>
    </source>
</evidence>
<dbReference type="RefSeq" id="WP_231820009.1">
    <property type="nucleotide sequence ID" value="NZ_CP082781.1"/>
</dbReference>